<comment type="caution">
    <text evidence="5">The sequence shown here is derived from an EMBL/GenBank/DDBJ whole genome shotgun (WGS) entry which is preliminary data.</text>
</comment>
<feature type="domain" description="Polyphosphate kinase-2-related" evidence="4">
    <location>
        <begin position="16"/>
        <end position="237"/>
    </location>
</feature>
<evidence type="ECO:0000256" key="1">
    <source>
        <dbReference type="ARBA" id="ARBA00009924"/>
    </source>
</evidence>
<dbReference type="InterPro" id="IPR022488">
    <property type="entry name" value="PPK2-related"/>
</dbReference>
<dbReference type="AlphaFoldDB" id="A0A0R2RIS6"/>
<dbReference type="Gene3D" id="3.40.50.300">
    <property type="entry name" value="P-loop containing nucleotide triphosphate hydrolases"/>
    <property type="match status" value="1"/>
</dbReference>
<keyword evidence="2 5" id="KW-0808">Transferase</keyword>
<gene>
    <name evidence="5" type="ORF">ABR82_00870</name>
</gene>
<organism evidence="5 6">
    <name type="scientific">Verrucomicrobia subdivision 6 bacterium BACL9 MAG-120507-bin52</name>
    <dbReference type="NCBI Taxonomy" id="1655590"/>
    <lineage>
        <taxon>Bacteria</taxon>
        <taxon>Pseudomonadati</taxon>
        <taxon>Verrucomicrobiota</taxon>
        <taxon>Verrucomicrobiia</taxon>
        <taxon>Verrucomicrobiales</taxon>
        <taxon>Verrucomicrobia subdivision 6</taxon>
    </lineage>
</organism>
<evidence type="ECO:0000256" key="2">
    <source>
        <dbReference type="ARBA" id="ARBA00022679"/>
    </source>
</evidence>
<evidence type="ECO:0000259" key="4">
    <source>
        <dbReference type="Pfam" id="PF03976"/>
    </source>
</evidence>
<evidence type="ECO:0000313" key="6">
    <source>
        <dbReference type="Proteomes" id="UP000051269"/>
    </source>
</evidence>
<sequence>MKTRLDHLDLDKQIQEKSEYREKLRGLQLKLLHAQRLLQESAKSLILVFEGPDAAGKGGVIKRMTERLDPRLVRVWSVVKPTEEEKAHHYLWRFWNKLPVVGHTAIFDRSWYGRVLVERVEGFAQKEEWRRGYREIMDFERTLVDGGAILMKFFVHITKSEQLRRFERRAADPYKHWKISEEDWRNRRKWNEHILAAEEMFTRTSSRSAAWNLIEGNYKWYARIKVMKLVVKRMEQEFGEL</sequence>
<accession>A0A0R2RIS6</accession>
<keyword evidence="3" id="KW-0418">Kinase</keyword>
<dbReference type="Proteomes" id="UP000051269">
    <property type="component" value="Unassembled WGS sequence"/>
</dbReference>
<name>A0A0R2RIS6_9BACT</name>
<protein>
    <submittedName>
        <fullName evidence="5">UDP-galactose-lipid carrier transferase</fullName>
    </submittedName>
</protein>
<reference evidence="5 6" key="1">
    <citation type="submission" date="2015-10" db="EMBL/GenBank/DDBJ databases">
        <title>Metagenome-Assembled Genomes uncover a global brackish microbiome.</title>
        <authorList>
            <person name="Hugerth L.W."/>
            <person name="Larsson J."/>
            <person name="Alneberg J."/>
            <person name="Lindh M.V."/>
            <person name="Legrand C."/>
            <person name="Pinhassi J."/>
            <person name="Andersson A.F."/>
        </authorList>
    </citation>
    <scope>NUCLEOTIDE SEQUENCE [LARGE SCALE GENOMIC DNA]</scope>
    <source>
        <strain evidence="5">BACL18 MAG-120507-bin52</strain>
    </source>
</reference>
<proteinExistence type="inferred from homology"/>
<dbReference type="EMBL" id="LIBO01000059">
    <property type="protein sequence ID" value="KRO62556.1"/>
    <property type="molecule type" value="Genomic_DNA"/>
</dbReference>
<dbReference type="InterPro" id="IPR027417">
    <property type="entry name" value="P-loop_NTPase"/>
</dbReference>
<comment type="similarity">
    <text evidence="1">Belongs to the polyphosphate kinase 2 (PPK2) family. Class I subfamily.</text>
</comment>
<dbReference type="PIRSF" id="PIRSF028756">
    <property type="entry name" value="PPK2_prd"/>
    <property type="match status" value="1"/>
</dbReference>
<dbReference type="PANTHER" id="PTHR34383:SF3">
    <property type="entry name" value="POLYPHOSPHATE:AMP PHOSPHOTRANSFERASE"/>
    <property type="match status" value="1"/>
</dbReference>
<dbReference type="SUPFAM" id="SSF52540">
    <property type="entry name" value="P-loop containing nucleoside triphosphate hydrolases"/>
    <property type="match status" value="1"/>
</dbReference>
<dbReference type="InterPro" id="IPR016898">
    <property type="entry name" value="Polyphosphate_phosphotransfera"/>
</dbReference>
<dbReference type="GO" id="GO:0008976">
    <property type="term" value="F:polyphosphate kinase activity"/>
    <property type="evidence" value="ECO:0007669"/>
    <property type="project" value="InterPro"/>
</dbReference>
<dbReference type="PANTHER" id="PTHR34383">
    <property type="entry name" value="POLYPHOSPHATE:AMP PHOSPHOTRANSFERASE-RELATED"/>
    <property type="match status" value="1"/>
</dbReference>
<evidence type="ECO:0000313" key="5">
    <source>
        <dbReference type="EMBL" id="KRO62556.1"/>
    </source>
</evidence>
<dbReference type="Pfam" id="PF03976">
    <property type="entry name" value="PPK2"/>
    <property type="match status" value="1"/>
</dbReference>
<evidence type="ECO:0000256" key="3">
    <source>
        <dbReference type="ARBA" id="ARBA00022777"/>
    </source>
</evidence>